<keyword evidence="1" id="KW-0812">Transmembrane</keyword>
<evidence type="ECO:0000256" key="1">
    <source>
        <dbReference type="SAM" id="Phobius"/>
    </source>
</evidence>
<keyword evidence="1" id="KW-1133">Transmembrane helix</keyword>
<protein>
    <recommendedName>
        <fullName evidence="4">SHOCT domain-containing protein</fullName>
    </recommendedName>
</protein>
<dbReference type="RefSeq" id="WP_067877980.1">
    <property type="nucleotide sequence ID" value="NZ_CP013979.1"/>
</dbReference>
<dbReference type="KEGG" id="agy:ATC03_13350"/>
<dbReference type="AlphaFoldDB" id="A0A191WGX7"/>
<dbReference type="OrthoDB" id="3748887at2"/>
<proteinExistence type="predicted"/>
<organism evidence="2 3">
    <name type="scientific">Agromyces aureus</name>
    <dbReference type="NCBI Taxonomy" id="453304"/>
    <lineage>
        <taxon>Bacteria</taxon>
        <taxon>Bacillati</taxon>
        <taxon>Actinomycetota</taxon>
        <taxon>Actinomycetes</taxon>
        <taxon>Micrococcales</taxon>
        <taxon>Microbacteriaceae</taxon>
        <taxon>Agromyces</taxon>
    </lineage>
</organism>
<accession>A0A191WGX7</accession>
<evidence type="ECO:0008006" key="4">
    <source>
        <dbReference type="Google" id="ProtNLM"/>
    </source>
</evidence>
<dbReference type="STRING" id="453304.ATC03_13350"/>
<feature type="transmembrane region" description="Helical" evidence="1">
    <location>
        <begin position="24"/>
        <end position="43"/>
    </location>
</feature>
<dbReference type="Proteomes" id="UP000078437">
    <property type="component" value="Chromosome"/>
</dbReference>
<sequence length="101" mass="11166">MLTTLATATVAAHAGPWAAGFGWVFFLIPLFWLLVVGLIIFGVSRGRRRYWANGSPEGYGPPWARTATAEQTLGQRFANGDIDETEYRARLEVLRANRPTA</sequence>
<reference evidence="2 3" key="1">
    <citation type="journal article" date="2016" name="Int. J. Syst. Evol. Microbiol.">
        <title>Agromyces aureus sp. nov., isolated from the rhizosphere of Salix caprea L. grown in a heavy-metal-contaminated soil.</title>
        <authorList>
            <person name="Corretto E."/>
            <person name="Antonielli L."/>
            <person name="Sessitsch A."/>
            <person name="Compant S."/>
            <person name="Gorfer M."/>
            <person name="Kuffner M."/>
            <person name="Brader G."/>
        </authorList>
    </citation>
    <scope>NUCLEOTIDE SEQUENCE [LARGE SCALE GENOMIC DNA]</scope>
    <source>
        <strain evidence="2 3">AR33</strain>
    </source>
</reference>
<evidence type="ECO:0000313" key="2">
    <source>
        <dbReference type="EMBL" id="ANJ27550.1"/>
    </source>
</evidence>
<evidence type="ECO:0000313" key="3">
    <source>
        <dbReference type="Proteomes" id="UP000078437"/>
    </source>
</evidence>
<reference evidence="3" key="2">
    <citation type="submission" date="2016-01" db="EMBL/GenBank/DDBJ databases">
        <title>Complete genome sequence of Agromyces aureus AR33T and comparison with related organisms.</title>
        <authorList>
            <person name="Corretto E."/>
            <person name="Antonielli L."/>
            <person name="Sessitsch A."/>
            <person name="Brader G."/>
        </authorList>
    </citation>
    <scope>NUCLEOTIDE SEQUENCE [LARGE SCALE GENOMIC DNA]</scope>
    <source>
        <strain evidence="3">AR33</strain>
    </source>
</reference>
<keyword evidence="1" id="KW-0472">Membrane</keyword>
<name>A0A191WGX7_9MICO</name>
<keyword evidence="3" id="KW-1185">Reference proteome</keyword>
<gene>
    <name evidence="2" type="ORF">ATC03_13350</name>
</gene>
<dbReference type="EMBL" id="CP013979">
    <property type="protein sequence ID" value="ANJ27550.1"/>
    <property type="molecule type" value="Genomic_DNA"/>
</dbReference>